<dbReference type="SMR" id="A0AA38FFN2"/>
<comment type="caution">
    <text evidence="5">The sequence shown here is derived from an EMBL/GenBank/DDBJ whole genome shotgun (WGS) entry which is preliminary data.</text>
</comment>
<dbReference type="GO" id="GO:0140662">
    <property type="term" value="F:ATP-dependent protein folding chaperone"/>
    <property type="evidence" value="ECO:0007669"/>
    <property type="project" value="InterPro"/>
</dbReference>
<dbReference type="Gene3D" id="2.60.34.10">
    <property type="entry name" value="Substrate Binding Domain Of DNAk, Chain A, domain 1"/>
    <property type="match status" value="1"/>
</dbReference>
<gene>
    <name evidence="5" type="ORF">KI387_031183</name>
</gene>
<reference evidence="5 6" key="1">
    <citation type="journal article" date="2021" name="Nat. Plants">
        <title>The Taxus genome provides insights into paclitaxel biosynthesis.</title>
        <authorList>
            <person name="Xiong X."/>
            <person name="Gou J."/>
            <person name="Liao Q."/>
            <person name="Li Y."/>
            <person name="Zhou Q."/>
            <person name="Bi G."/>
            <person name="Li C."/>
            <person name="Du R."/>
            <person name="Wang X."/>
            <person name="Sun T."/>
            <person name="Guo L."/>
            <person name="Liang H."/>
            <person name="Lu P."/>
            <person name="Wu Y."/>
            <person name="Zhang Z."/>
            <person name="Ro D.K."/>
            <person name="Shang Y."/>
            <person name="Huang S."/>
            <person name="Yan J."/>
        </authorList>
    </citation>
    <scope>NUCLEOTIDE SEQUENCE [LARGE SCALE GENOMIC DNA]</scope>
    <source>
        <strain evidence="5">Ta-2019</strain>
    </source>
</reference>
<dbReference type="Proteomes" id="UP000824469">
    <property type="component" value="Unassembled WGS sequence"/>
</dbReference>
<dbReference type="InterPro" id="IPR018181">
    <property type="entry name" value="Heat_shock_70_CS"/>
</dbReference>
<dbReference type="InterPro" id="IPR029048">
    <property type="entry name" value="HSP70_C_sf"/>
</dbReference>
<dbReference type="InterPro" id="IPR013126">
    <property type="entry name" value="Hsp_70_fam"/>
</dbReference>
<dbReference type="Gene3D" id="3.30.420.40">
    <property type="match status" value="2"/>
</dbReference>
<sequence>MEGNGKEKAVGIDLGTTYSCVGVWQHDRVEIIVNDQGNRTTPSMVAFTSDERLVGDAAKFQVSTNPANTVFDVKRLIGRPYSDPCVQTDSKLWPFTVVPGLNDKPMIEVVYKGEKKQFAAEEISCMVLIKMRMIAEQYLNCDVKNAVITVPAYFNDSQKRATKDAGKIAGLNVMRIINEPTAAAITYNFCGWKQEKRNILVFDLGGGTFDVSIVTVEGNKIEVKAVGGDMHLGGEDFDNRVVNFCVQEFNRKYKMDLSASPKALRRIRSECERAKRSLSSAAETVIDIDCLFEGQDFHMKLRRAKFEKLNAELFDKCMEIVKQCLQDAKMSRNRIDDVVLVGGSSRIPKVQELLREIFDGKELCKSVNPDEAVAYGAAVEAAVLNKEYFNLVLMDVTPLSLGIDVDNGVMKVIVPRNTPIPTCKKGSVTTRYDNQTRVSFPVYEGERPLTAHNTLLGEFILTIPAAPCAVPNITVFFEIDPDGLLKVSARDQGTGRSNHVTITNEREKLSKEEIDRMVADAEKYRKEDEDLKNKCLARGALECYISNKKERVREGERKGIIQTAVADEIMKNLNVAEDWLEENESAGLDELQEKLKELDFP</sequence>
<evidence type="ECO:0000256" key="2">
    <source>
        <dbReference type="ARBA" id="ARBA00022741"/>
    </source>
</evidence>
<accession>A0AA38FFN2</accession>
<dbReference type="GO" id="GO:0005524">
    <property type="term" value="F:ATP binding"/>
    <property type="evidence" value="ECO:0007669"/>
    <property type="project" value="UniProtKB-KW"/>
</dbReference>
<dbReference type="PROSITE" id="PS01036">
    <property type="entry name" value="HSP70_3"/>
    <property type="match status" value="1"/>
</dbReference>
<protein>
    <recommendedName>
        <fullName evidence="7">Heat shock protein 70</fullName>
    </recommendedName>
</protein>
<dbReference type="FunFam" id="3.30.420.40:FF:000026">
    <property type="entry name" value="Heat shock protein 70"/>
    <property type="match status" value="1"/>
</dbReference>
<name>A0AA38FFN2_TAXCH</name>
<evidence type="ECO:0000313" key="5">
    <source>
        <dbReference type="EMBL" id="KAH9299501.1"/>
    </source>
</evidence>
<dbReference type="PROSITE" id="PS00297">
    <property type="entry name" value="HSP70_1"/>
    <property type="match status" value="1"/>
</dbReference>
<dbReference type="NCBIfam" id="NF001413">
    <property type="entry name" value="PRK00290.1"/>
    <property type="match status" value="1"/>
</dbReference>
<dbReference type="OMA" id="DENECAH"/>
<proteinExistence type="inferred from homology"/>
<evidence type="ECO:0008006" key="7">
    <source>
        <dbReference type="Google" id="ProtNLM"/>
    </source>
</evidence>
<keyword evidence="2 4" id="KW-0547">Nucleotide-binding</keyword>
<dbReference type="SUPFAM" id="SSF100920">
    <property type="entry name" value="Heat shock protein 70kD (HSP70), peptide-binding domain"/>
    <property type="match status" value="1"/>
</dbReference>
<evidence type="ECO:0000256" key="3">
    <source>
        <dbReference type="ARBA" id="ARBA00022840"/>
    </source>
</evidence>
<dbReference type="Pfam" id="PF00012">
    <property type="entry name" value="HSP70"/>
    <property type="match status" value="1"/>
</dbReference>
<dbReference type="AlphaFoldDB" id="A0AA38FFN2"/>
<evidence type="ECO:0000256" key="4">
    <source>
        <dbReference type="RuleBase" id="RU003322"/>
    </source>
</evidence>
<dbReference type="Gene3D" id="3.90.640.10">
    <property type="entry name" value="Actin, Chain A, domain 4"/>
    <property type="match status" value="1"/>
</dbReference>
<dbReference type="InterPro" id="IPR029047">
    <property type="entry name" value="HSP70_peptide-bd_sf"/>
</dbReference>
<dbReference type="FunFam" id="3.90.640.10:FF:000002">
    <property type="entry name" value="Heat shock 70 kDa"/>
    <property type="match status" value="1"/>
</dbReference>
<organism evidence="5 6">
    <name type="scientific">Taxus chinensis</name>
    <name type="common">Chinese yew</name>
    <name type="synonym">Taxus wallichiana var. chinensis</name>
    <dbReference type="NCBI Taxonomy" id="29808"/>
    <lineage>
        <taxon>Eukaryota</taxon>
        <taxon>Viridiplantae</taxon>
        <taxon>Streptophyta</taxon>
        <taxon>Embryophyta</taxon>
        <taxon>Tracheophyta</taxon>
        <taxon>Spermatophyta</taxon>
        <taxon>Pinopsida</taxon>
        <taxon>Pinidae</taxon>
        <taxon>Conifers II</taxon>
        <taxon>Cupressales</taxon>
        <taxon>Taxaceae</taxon>
        <taxon>Taxus</taxon>
    </lineage>
</organism>
<dbReference type="FunFam" id="3.30.30.30:FF:000001">
    <property type="entry name" value="heat shock 70 kDa protein-like"/>
    <property type="match status" value="1"/>
</dbReference>
<dbReference type="SUPFAM" id="SSF53067">
    <property type="entry name" value="Actin-like ATPase domain"/>
    <property type="match status" value="2"/>
</dbReference>
<dbReference type="EMBL" id="JAHRHJ020000010">
    <property type="protein sequence ID" value="KAH9299501.1"/>
    <property type="molecule type" value="Genomic_DNA"/>
</dbReference>
<dbReference type="PRINTS" id="PR00301">
    <property type="entry name" value="HEATSHOCK70"/>
</dbReference>
<comment type="similarity">
    <text evidence="1 4">Belongs to the heat shock protein 70 family.</text>
</comment>
<dbReference type="PANTHER" id="PTHR19375">
    <property type="entry name" value="HEAT SHOCK PROTEIN 70KDA"/>
    <property type="match status" value="1"/>
</dbReference>
<evidence type="ECO:0000256" key="1">
    <source>
        <dbReference type="ARBA" id="ARBA00007381"/>
    </source>
</evidence>
<keyword evidence="3 4" id="KW-0067">ATP-binding</keyword>
<evidence type="ECO:0000313" key="6">
    <source>
        <dbReference type="Proteomes" id="UP000824469"/>
    </source>
</evidence>
<dbReference type="SUPFAM" id="SSF100934">
    <property type="entry name" value="Heat shock protein 70kD (HSP70), C-terminal subdomain"/>
    <property type="match status" value="1"/>
</dbReference>
<dbReference type="Gene3D" id="3.30.30.30">
    <property type="match status" value="1"/>
</dbReference>
<dbReference type="Gene3D" id="1.20.1270.10">
    <property type="match status" value="1"/>
</dbReference>
<dbReference type="PROSITE" id="PS00329">
    <property type="entry name" value="HSP70_2"/>
    <property type="match status" value="1"/>
</dbReference>
<dbReference type="InterPro" id="IPR043129">
    <property type="entry name" value="ATPase_NBD"/>
</dbReference>
<dbReference type="FunFam" id="2.60.34.10:FF:000012">
    <property type="entry name" value="Heat shock 70 kDa protein"/>
    <property type="match status" value="1"/>
</dbReference>
<keyword evidence="6" id="KW-1185">Reference proteome</keyword>